<evidence type="ECO:0000313" key="2">
    <source>
        <dbReference type="EMBL" id="MFM9414164.1"/>
    </source>
</evidence>
<name>A0ABW9H2I1_9FIRM</name>
<gene>
    <name evidence="2" type="ORF">ACKQTC_07265</name>
</gene>
<proteinExistence type="predicted"/>
<organism evidence="2 3">
    <name type="scientific">Peptococcus simiae</name>
    <dbReference type="NCBI Taxonomy" id="1643805"/>
    <lineage>
        <taxon>Bacteria</taxon>
        <taxon>Bacillati</taxon>
        <taxon>Bacillota</taxon>
        <taxon>Clostridia</taxon>
        <taxon>Eubacteriales</taxon>
        <taxon>Peptococcaceae</taxon>
        <taxon>Peptococcus</taxon>
    </lineage>
</organism>
<evidence type="ECO:0000259" key="1">
    <source>
        <dbReference type="PROSITE" id="PS51750"/>
    </source>
</evidence>
<comment type="caution">
    <text evidence="2">The sequence shown here is derived from an EMBL/GenBank/DDBJ whole genome shotgun (WGS) entry which is preliminary data.</text>
</comment>
<dbReference type="PANTHER" id="PTHR36180:SF2">
    <property type="entry name" value="BRO FAMILY PROTEIN"/>
    <property type="match status" value="1"/>
</dbReference>
<dbReference type="SMART" id="SM01040">
    <property type="entry name" value="Bro-N"/>
    <property type="match status" value="1"/>
</dbReference>
<feature type="domain" description="Bro-N" evidence="1">
    <location>
        <begin position="1"/>
        <end position="106"/>
    </location>
</feature>
<dbReference type="InterPro" id="IPR003497">
    <property type="entry name" value="BRO_N_domain"/>
</dbReference>
<keyword evidence="3" id="KW-1185">Reference proteome</keyword>
<dbReference type="PROSITE" id="PS51750">
    <property type="entry name" value="BRO_N"/>
    <property type="match status" value="1"/>
</dbReference>
<dbReference type="Pfam" id="PF03374">
    <property type="entry name" value="ANT"/>
    <property type="match status" value="1"/>
</dbReference>
<protein>
    <submittedName>
        <fullName evidence="2">BRO family protein</fullName>
    </submittedName>
</protein>
<dbReference type="EMBL" id="JBJUVG010000010">
    <property type="protein sequence ID" value="MFM9414164.1"/>
    <property type="molecule type" value="Genomic_DNA"/>
</dbReference>
<dbReference type="PANTHER" id="PTHR36180">
    <property type="entry name" value="DNA-BINDING PROTEIN-RELATED-RELATED"/>
    <property type="match status" value="1"/>
</dbReference>
<dbReference type="RefSeq" id="WP_408977779.1">
    <property type="nucleotide sequence ID" value="NZ_JBJUVG010000010.1"/>
</dbReference>
<dbReference type="InterPro" id="IPR005039">
    <property type="entry name" value="Ant_C"/>
</dbReference>
<accession>A0ABW9H2I1</accession>
<evidence type="ECO:0000313" key="3">
    <source>
        <dbReference type="Proteomes" id="UP001631949"/>
    </source>
</evidence>
<dbReference type="Proteomes" id="UP001631949">
    <property type="component" value="Unassembled WGS sequence"/>
</dbReference>
<reference evidence="2 3" key="1">
    <citation type="journal article" date="2016" name="Int. J. Syst. Evol. Microbiol.">
        <title>Peptococcus simiae sp. nov., isolated from rhesus macaque faeces and emended description of the genus Peptococcus.</title>
        <authorList>
            <person name="Shkoporov A.N."/>
            <person name="Efimov B.A."/>
            <person name="Kondova I."/>
            <person name="Ouwerling B."/>
            <person name="Chaplin A.V."/>
            <person name="Shcherbakova V.A."/>
            <person name="Langermans J.A.M."/>
        </authorList>
    </citation>
    <scope>NUCLEOTIDE SEQUENCE [LARGE SCALE GENOMIC DNA]</scope>
    <source>
        <strain evidence="2 3">M108</strain>
    </source>
</reference>
<dbReference type="Pfam" id="PF02498">
    <property type="entry name" value="Bro-N"/>
    <property type="match status" value="1"/>
</dbReference>
<sequence length="251" mass="28729">MSNLQVFENEMFGSIRVIFVDENPWFVGKEVAKALGYKDTSDALKRHVDSEDKLGRRFTDSGQSREMITINESGLYSLIMASKLPEAKAFKRWVTSEVLPSIRKHGGYIAGQEKMDDLELLSRAVLVANSVIEEKQKVIESQQSQIAEMDPKAKYYDALVACNHLTNFRDTAKLLGLGQKAFINWLLEKKFLYRDKRQRLLPYSIKNRGYFRIKEWGYGIEKAGVQTLITAKGRTHFLDLLDKEGLLVINT</sequence>